<evidence type="ECO:0000256" key="1">
    <source>
        <dbReference type="ARBA" id="ARBA00023172"/>
    </source>
</evidence>
<evidence type="ECO:0000313" key="3">
    <source>
        <dbReference type="Proteomes" id="UP001433638"/>
    </source>
</evidence>
<keyword evidence="1" id="KW-0233">DNA recombination</keyword>
<dbReference type="Proteomes" id="UP001433638">
    <property type="component" value="Unassembled WGS sequence"/>
</dbReference>
<gene>
    <name evidence="2" type="ORF">ABNW52_10005</name>
</gene>
<keyword evidence="3" id="KW-1185">Reference proteome</keyword>
<dbReference type="SUPFAM" id="SSF56349">
    <property type="entry name" value="DNA breaking-rejoining enzymes"/>
    <property type="match status" value="1"/>
</dbReference>
<comment type="caution">
    <text evidence="2">The sequence shown here is derived from an EMBL/GenBank/DDBJ whole genome shotgun (WGS) entry which is preliminary data.</text>
</comment>
<reference evidence="2" key="1">
    <citation type="submission" date="2024-06" db="EMBL/GenBank/DDBJ databases">
        <title>Genome sequence of Vogesella sp. MAHUQ-64.</title>
        <authorList>
            <person name="Huq M.A."/>
        </authorList>
    </citation>
    <scope>NUCLEOTIDE SEQUENCE</scope>
    <source>
        <strain evidence="2">MAHUQ-64</strain>
    </source>
</reference>
<evidence type="ECO:0000313" key="2">
    <source>
        <dbReference type="EMBL" id="MEQ6290949.1"/>
    </source>
</evidence>
<sequence length="125" mass="14434">MVEAEIEVICNPEYLELARIALGHFFYHPEALTEAMEVMAAQETAVRVLLAHWTRILAETTVRYRNQYQTRHTFASMLLMAGEPELTVAKLLGHATVEMIRRHYGRYIKQPDGLILRGEYRELGC</sequence>
<dbReference type="Gene3D" id="1.10.443.10">
    <property type="entry name" value="Intergrase catalytic core"/>
    <property type="match status" value="1"/>
</dbReference>
<dbReference type="EMBL" id="JBEFLD010000004">
    <property type="protein sequence ID" value="MEQ6290949.1"/>
    <property type="molecule type" value="Genomic_DNA"/>
</dbReference>
<dbReference type="RefSeq" id="WP_349587093.1">
    <property type="nucleotide sequence ID" value="NZ_JBEFLD010000004.1"/>
</dbReference>
<dbReference type="InterPro" id="IPR013762">
    <property type="entry name" value="Integrase-like_cat_sf"/>
</dbReference>
<organism evidence="2 3">
    <name type="scientific">Vogesella oryzagri</name>
    <dbReference type="NCBI Taxonomy" id="3160864"/>
    <lineage>
        <taxon>Bacteria</taxon>
        <taxon>Pseudomonadati</taxon>
        <taxon>Pseudomonadota</taxon>
        <taxon>Betaproteobacteria</taxon>
        <taxon>Neisseriales</taxon>
        <taxon>Chromobacteriaceae</taxon>
        <taxon>Vogesella</taxon>
    </lineage>
</organism>
<protein>
    <recommendedName>
        <fullName evidence="4">Tyr recombinase domain-containing protein</fullName>
    </recommendedName>
</protein>
<accession>A0ABV1M3Z6</accession>
<dbReference type="InterPro" id="IPR011010">
    <property type="entry name" value="DNA_brk_join_enz"/>
</dbReference>
<evidence type="ECO:0008006" key="4">
    <source>
        <dbReference type="Google" id="ProtNLM"/>
    </source>
</evidence>
<name>A0ABV1M3Z6_9NEIS</name>
<proteinExistence type="predicted"/>